<sequence length="508" mass="56384">MSGIWVSPTQFMDVDDLKKSDLGSEMYTYLSATGFDPASWLGTMPDPDPVLEKMPNAGMDALRAVLADHKVTASVQSRKLITLKKQDWVLEPGHAEGEEPTDDAVRLRDMLSRDLERVDLYNLFSEILDAPLFGYTVVELVWSPGNRSMSLSKMIPRPPEWFGWGSDNKLKFIDVSAVGVDVDPRKAVAVRHFPASWNPYGLRLLSRCLWPVAIKKGGIRFWTTLCEKFGMPWVIGRARNGAQRPERQEILRQLSNMVQDAVAVVTAGTEVQVETTGGKASGSLHADLVKYMDNAIAMVIMGQTLTADIGSSGSKAAAETHRKLLSDYAAADEVLICTFMENLAWVYGQVNAPGVPTPTFRFREPEDYDAQADLDKKLSTTGVRFTKAHYVRRYNLAEDEFDIATDGAAQDIDHAQGKGSYTAEQQALEDMADQGRDRAAKIFDRKVMSRIKAIVQESGSYDEVQERLAKELEKGFAGADLEDLLQQAMVAADLWGRFQVNQEVKDDG</sequence>
<dbReference type="STRING" id="1592317.DPF_0836"/>
<reference evidence="2" key="1">
    <citation type="submission" date="2016-06" db="EMBL/GenBank/DDBJ databases">
        <title>Draft genome sequence of Desulfoplanes formicivorans strain Pf12B.</title>
        <authorList>
            <person name="Watanabe M."/>
            <person name="Kojima H."/>
            <person name="Fukui M."/>
        </authorList>
    </citation>
    <scope>NUCLEOTIDE SEQUENCE [LARGE SCALE GENOMIC DNA]</scope>
    <source>
        <strain evidence="2">Pf12B</strain>
    </source>
</reference>
<evidence type="ECO:0000313" key="1">
    <source>
        <dbReference type="EMBL" id="GAU08133.1"/>
    </source>
</evidence>
<evidence type="ECO:0000313" key="2">
    <source>
        <dbReference type="Proteomes" id="UP000095200"/>
    </source>
</evidence>
<keyword evidence="2" id="KW-1185">Reference proteome</keyword>
<dbReference type="Proteomes" id="UP000095200">
    <property type="component" value="Unassembled WGS sequence"/>
</dbReference>
<comment type="caution">
    <text evidence="1">The sequence shown here is derived from an EMBL/GenBank/DDBJ whole genome shotgun (WGS) entry which is preliminary data.</text>
</comment>
<name>A0A194AFM7_9BACT</name>
<dbReference type="OrthoDB" id="9797300at2"/>
<protein>
    <recommendedName>
        <fullName evidence="3">Mu-like prophage FluMu protein gp29</fullName>
    </recommendedName>
</protein>
<accession>A0A194AFM7</accession>
<dbReference type="AlphaFoldDB" id="A0A194AFM7"/>
<dbReference type="Pfam" id="PF06074">
    <property type="entry name" value="Portal_Mu"/>
    <property type="match status" value="1"/>
</dbReference>
<dbReference type="InterPro" id="IPR009279">
    <property type="entry name" value="Portal_Mu"/>
</dbReference>
<organism evidence="1 2">
    <name type="scientific">Desulfoplanes formicivorans</name>
    <dbReference type="NCBI Taxonomy" id="1592317"/>
    <lineage>
        <taxon>Bacteria</taxon>
        <taxon>Pseudomonadati</taxon>
        <taxon>Thermodesulfobacteriota</taxon>
        <taxon>Desulfovibrionia</taxon>
        <taxon>Desulfovibrionales</taxon>
        <taxon>Desulfoplanaceae</taxon>
        <taxon>Desulfoplanes</taxon>
    </lineage>
</organism>
<proteinExistence type="predicted"/>
<gene>
    <name evidence="1" type="ORF">DPF_0836</name>
</gene>
<evidence type="ECO:0008006" key="3">
    <source>
        <dbReference type="Google" id="ProtNLM"/>
    </source>
</evidence>
<dbReference type="RefSeq" id="WP_083254457.1">
    <property type="nucleotide sequence ID" value="NZ_BDFE01000009.1"/>
</dbReference>
<dbReference type="EMBL" id="BDFE01000009">
    <property type="protein sequence ID" value="GAU08133.1"/>
    <property type="molecule type" value="Genomic_DNA"/>
</dbReference>